<dbReference type="RefSeq" id="WP_155871889.1">
    <property type="nucleotide sequence ID" value="NZ_CP168248.1"/>
</dbReference>
<evidence type="ECO:0000256" key="4">
    <source>
        <dbReference type="ARBA" id="ARBA00023163"/>
    </source>
</evidence>
<accession>A0A6I8MFU6</accession>
<dbReference type="Pfam" id="PF00532">
    <property type="entry name" value="Peripla_BP_1"/>
    <property type="match status" value="1"/>
</dbReference>
<dbReference type="GO" id="GO:0000976">
    <property type="term" value="F:transcription cis-regulatory region binding"/>
    <property type="evidence" value="ECO:0007669"/>
    <property type="project" value="TreeGrafter"/>
</dbReference>
<dbReference type="GO" id="GO:0003700">
    <property type="term" value="F:DNA-binding transcription factor activity"/>
    <property type="evidence" value="ECO:0007669"/>
    <property type="project" value="TreeGrafter"/>
</dbReference>
<dbReference type="InterPro" id="IPR000843">
    <property type="entry name" value="HTH_LacI"/>
</dbReference>
<dbReference type="InterPro" id="IPR028082">
    <property type="entry name" value="Peripla_BP_I"/>
</dbReference>
<dbReference type="InterPro" id="IPR001761">
    <property type="entry name" value="Peripla_BP/Lac1_sug-bd_dom"/>
</dbReference>
<protein>
    <submittedName>
        <fullName evidence="6">LacI family DNA-binding transcriptional regulator</fullName>
    </submittedName>
</protein>
<dbReference type="EMBL" id="LR738855">
    <property type="protein sequence ID" value="VZH84654.1"/>
    <property type="molecule type" value="Genomic_DNA"/>
</dbReference>
<proteinExistence type="predicted"/>
<dbReference type="CDD" id="cd01392">
    <property type="entry name" value="HTH_LacI"/>
    <property type="match status" value="1"/>
</dbReference>
<dbReference type="CDD" id="cd06299">
    <property type="entry name" value="PBP1_LacI-like"/>
    <property type="match status" value="1"/>
</dbReference>
<dbReference type="AlphaFoldDB" id="A0A6I8MFU6"/>
<evidence type="ECO:0000256" key="3">
    <source>
        <dbReference type="ARBA" id="ARBA00023125"/>
    </source>
</evidence>
<name>A0A6I8MFU6_9CORY</name>
<evidence type="ECO:0000313" key="6">
    <source>
        <dbReference type="EMBL" id="VZH84654.1"/>
    </source>
</evidence>
<feature type="domain" description="HTH lacI-type" evidence="5">
    <location>
        <begin position="25"/>
        <end position="79"/>
    </location>
</feature>
<dbReference type="PANTHER" id="PTHR30146:SF148">
    <property type="entry name" value="HTH-TYPE TRANSCRIPTIONAL REPRESSOR PURR-RELATED"/>
    <property type="match status" value="1"/>
</dbReference>
<evidence type="ECO:0000313" key="7">
    <source>
        <dbReference type="Proteomes" id="UP000423525"/>
    </source>
</evidence>
<dbReference type="SUPFAM" id="SSF47413">
    <property type="entry name" value="lambda repressor-like DNA-binding domains"/>
    <property type="match status" value="1"/>
</dbReference>
<evidence type="ECO:0000256" key="1">
    <source>
        <dbReference type="ARBA" id="ARBA00022491"/>
    </source>
</evidence>
<dbReference type="Proteomes" id="UP000423525">
    <property type="component" value="Chromosome"/>
</dbReference>
<dbReference type="InterPro" id="IPR010982">
    <property type="entry name" value="Lambda_DNA-bd_dom_sf"/>
</dbReference>
<dbReference type="PROSITE" id="PS50932">
    <property type="entry name" value="HTH_LACI_2"/>
    <property type="match status" value="1"/>
</dbReference>
<evidence type="ECO:0000259" key="5">
    <source>
        <dbReference type="PROSITE" id="PS50932"/>
    </source>
</evidence>
<keyword evidence="4" id="KW-0804">Transcription</keyword>
<dbReference type="SUPFAM" id="SSF53822">
    <property type="entry name" value="Periplasmic binding protein-like I"/>
    <property type="match status" value="1"/>
</dbReference>
<gene>
    <name evidence="6" type="ORF">FRC0190_00665</name>
</gene>
<organism evidence="6 7">
    <name type="scientific">Corynebacterium rouxii</name>
    <dbReference type="NCBI Taxonomy" id="2719119"/>
    <lineage>
        <taxon>Bacteria</taxon>
        <taxon>Bacillati</taxon>
        <taxon>Actinomycetota</taxon>
        <taxon>Actinomycetes</taxon>
        <taxon>Mycobacteriales</taxon>
        <taxon>Corynebacteriaceae</taxon>
        <taxon>Corynebacterium</taxon>
    </lineage>
</organism>
<dbReference type="KEGG" id="crf:FRC0190_00665"/>
<keyword evidence="2" id="KW-0805">Transcription regulation</keyword>
<dbReference type="Gene3D" id="3.40.50.2300">
    <property type="match status" value="2"/>
</dbReference>
<sequence>MSGISQPTVENEEKTPTWRRRRQSITLKDIAADTGLSISTVSRALARNPVIPESTRSIVEEAASRLNYRPNAQAKALRSQKSNTIGIVLPNIRNPYFNQLAYAIQEAASLKGYCCMMANSAESPELINSALDILNSQQVDGIVVVPHIQSAHRITAIAEQGTPIVTADRTVTHSAVPSVTSDPLPAMKEALRTLSQNPGASIGYLAGPQDTSTGRERLEAITSIKSELGIPSPDVYFGSYSSEAGFAGTHELLDRGVNSILTGDMMMTVGAIQAIYARGLRIGKDVALIGYDYTPAFLLQKQPITTIDQQVNDMGQRAFDMLYSHMNNGERATSCVIPTTLALRASHSLAV</sequence>
<evidence type="ECO:0000256" key="2">
    <source>
        <dbReference type="ARBA" id="ARBA00023015"/>
    </source>
</evidence>
<dbReference type="PANTHER" id="PTHR30146">
    <property type="entry name" value="LACI-RELATED TRANSCRIPTIONAL REPRESSOR"/>
    <property type="match status" value="1"/>
</dbReference>
<keyword evidence="3 6" id="KW-0238">DNA-binding</keyword>
<dbReference type="Gene3D" id="1.10.260.40">
    <property type="entry name" value="lambda repressor-like DNA-binding domains"/>
    <property type="match status" value="1"/>
</dbReference>
<dbReference type="Pfam" id="PF00356">
    <property type="entry name" value="LacI"/>
    <property type="match status" value="1"/>
</dbReference>
<keyword evidence="1" id="KW-0678">Repressor</keyword>
<reference evidence="6 7" key="1">
    <citation type="submission" date="2019-11" db="EMBL/GenBank/DDBJ databases">
        <authorList>
            <person name="Brisse S."/>
        </authorList>
    </citation>
    <scope>NUCLEOTIDE SEQUENCE [LARGE SCALE GENOMIC DNA]</scope>
    <source>
        <strain evidence="6">FRC0190</strain>
    </source>
</reference>
<dbReference type="SMART" id="SM00354">
    <property type="entry name" value="HTH_LACI"/>
    <property type="match status" value="1"/>
</dbReference>